<comment type="similarity">
    <text evidence="2 8">Belongs to the complex I 30 kDa subunit family.</text>
</comment>
<evidence type="ECO:0000256" key="2">
    <source>
        <dbReference type="ARBA" id="ARBA00007569"/>
    </source>
</evidence>
<proteinExistence type="inferred from homology"/>
<evidence type="ECO:0000313" key="11">
    <source>
        <dbReference type="EMBL" id="KAJ7225844.1"/>
    </source>
</evidence>
<dbReference type="HAMAP" id="MF_01357">
    <property type="entry name" value="NDH1_NuoC"/>
    <property type="match status" value="1"/>
</dbReference>
<dbReference type="NCBIfam" id="NF004733">
    <property type="entry name" value="PRK06074.1-5"/>
    <property type="match status" value="1"/>
</dbReference>
<dbReference type="InterPro" id="IPR001268">
    <property type="entry name" value="NADH_UbQ_OxRdtase_30kDa_su"/>
</dbReference>
<evidence type="ECO:0000256" key="9">
    <source>
        <dbReference type="SAM" id="MobiDB-lite"/>
    </source>
</evidence>
<dbReference type="EMBL" id="JARJCW010000004">
    <property type="protein sequence ID" value="KAJ7225844.1"/>
    <property type="molecule type" value="Genomic_DNA"/>
</dbReference>
<keyword evidence="6" id="KW-0830">Ubiquinone</keyword>
<dbReference type="SUPFAM" id="SSF143243">
    <property type="entry name" value="Nqo5-like"/>
    <property type="match status" value="1"/>
</dbReference>
<keyword evidence="12" id="KW-1185">Reference proteome</keyword>
<keyword evidence="5 8" id="KW-0520">NAD</keyword>
<dbReference type="Proteomes" id="UP001219525">
    <property type="component" value="Unassembled WGS sequence"/>
</dbReference>
<dbReference type="GO" id="GO:0016651">
    <property type="term" value="F:oxidoreductase activity, acting on NAD(P)H"/>
    <property type="evidence" value="ECO:0007669"/>
    <property type="project" value="InterPro"/>
</dbReference>
<evidence type="ECO:0000256" key="3">
    <source>
        <dbReference type="ARBA" id="ARBA00022448"/>
    </source>
</evidence>
<dbReference type="InterPro" id="IPR010218">
    <property type="entry name" value="NADH_DH_suC"/>
</dbReference>
<dbReference type="InterPro" id="IPR020396">
    <property type="entry name" value="NADH_UbQ_OxRdtase_CS"/>
</dbReference>
<gene>
    <name evidence="11" type="ORF">GGX14DRAFT_531511</name>
</gene>
<evidence type="ECO:0000256" key="1">
    <source>
        <dbReference type="ARBA" id="ARBA00004173"/>
    </source>
</evidence>
<dbReference type="FunFam" id="3.30.460.80:FF:000002">
    <property type="entry name" value="NADH dehydrogenase iron-sulfur protein 3, mitochondrial"/>
    <property type="match status" value="1"/>
</dbReference>
<evidence type="ECO:0000256" key="6">
    <source>
        <dbReference type="ARBA" id="ARBA00023075"/>
    </source>
</evidence>
<dbReference type="NCBIfam" id="TIGR01961">
    <property type="entry name" value="NuoC_fam"/>
    <property type="match status" value="1"/>
</dbReference>
<dbReference type="InterPro" id="IPR037232">
    <property type="entry name" value="NADH_quin_OxRdtase_su_C/D-like"/>
</dbReference>
<evidence type="ECO:0000256" key="7">
    <source>
        <dbReference type="ARBA" id="ARBA00049551"/>
    </source>
</evidence>
<dbReference type="PROSITE" id="PS00542">
    <property type="entry name" value="COMPLEX1_30K"/>
    <property type="match status" value="1"/>
</dbReference>
<protein>
    <submittedName>
        <fullName evidence="11">NADH or F420H2 dehydrogenase</fullName>
    </submittedName>
</protein>
<dbReference type="PANTHER" id="PTHR10884:SF14">
    <property type="entry name" value="NADH DEHYDROGENASE [UBIQUINONE] IRON-SULFUR PROTEIN 3, MITOCHONDRIAL"/>
    <property type="match status" value="1"/>
</dbReference>
<comment type="catalytic activity">
    <reaction evidence="7">
        <text>a ubiquinone + NADH + 5 H(+)(in) = a ubiquinol + NAD(+) + 4 H(+)(out)</text>
        <dbReference type="Rhea" id="RHEA:29091"/>
        <dbReference type="Rhea" id="RHEA-COMP:9565"/>
        <dbReference type="Rhea" id="RHEA-COMP:9566"/>
        <dbReference type="ChEBI" id="CHEBI:15378"/>
        <dbReference type="ChEBI" id="CHEBI:16389"/>
        <dbReference type="ChEBI" id="CHEBI:17976"/>
        <dbReference type="ChEBI" id="CHEBI:57540"/>
        <dbReference type="ChEBI" id="CHEBI:57945"/>
        <dbReference type="EC" id="7.1.1.2"/>
    </reaction>
</comment>
<dbReference type="Gene3D" id="3.30.460.80">
    <property type="entry name" value="NADH:ubiquinone oxidoreductase, 30kDa subunit"/>
    <property type="match status" value="1"/>
</dbReference>
<comment type="subcellular location">
    <subcellularLocation>
        <location evidence="1">Mitochondrion</location>
    </subcellularLocation>
</comment>
<accession>A0AAD7E3T6</accession>
<dbReference type="PANTHER" id="PTHR10884">
    <property type="entry name" value="NADH DEHYDROGENASE UBIQUINONE IRON-SULFUR PROTEIN 3"/>
    <property type="match status" value="1"/>
</dbReference>
<feature type="compositionally biased region" description="Pro residues" evidence="9">
    <location>
        <begin position="254"/>
        <end position="264"/>
    </location>
</feature>
<sequence>MSLRVAGQLLARAAVAQPALRRRIHSSHSFAASASPFTEPTSPNPTLEKYAETTSALHTYGSYLTQCLPKFIQQFSVMKDELTLYTAPSTLVSLMTFLRDHSQCQFKYLMHVTAVDFPERDKRFEVVYHLLSTNSQGRIRVKTYAGEGDHVPSVTSLFRSADWYEREVWDMYGVFFSGHPDLRRILTDYGFEGHPMRKDFPLTGYTELRYDEERKRVVYEPLQLTQAFRNFESLSPWEQVGEGTTAPRPAGLKPLPPPPADEKK</sequence>
<dbReference type="AlphaFoldDB" id="A0AAD7E3T6"/>
<evidence type="ECO:0000256" key="5">
    <source>
        <dbReference type="ARBA" id="ARBA00023027"/>
    </source>
</evidence>
<comment type="caution">
    <text evidence="11">The sequence shown here is derived from an EMBL/GenBank/DDBJ whole genome shotgun (WGS) entry which is preliminary data.</text>
</comment>
<name>A0AAD7E3T6_9AGAR</name>
<organism evidence="11 12">
    <name type="scientific">Mycena pura</name>
    <dbReference type="NCBI Taxonomy" id="153505"/>
    <lineage>
        <taxon>Eukaryota</taxon>
        <taxon>Fungi</taxon>
        <taxon>Dikarya</taxon>
        <taxon>Basidiomycota</taxon>
        <taxon>Agaricomycotina</taxon>
        <taxon>Agaricomycetes</taxon>
        <taxon>Agaricomycetidae</taxon>
        <taxon>Agaricales</taxon>
        <taxon>Marasmiineae</taxon>
        <taxon>Mycenaceae</taxon>
        <taxon>Mycena</taxon>
    </lineage>
</organism>
<reference evidence="11" key="1">
    <citation type="submission" date="2023-03" db="EMBL/GenBank/DDBJ databases">
        <title>Massive genome expansion in bonnet fungi (Mycena s.s.) driven by repeated elements and novel gene families across ecological guilds.</title>
        <authorList>
            <consortium name="Lawrence Berkeley National Laboratory"/>
            <person name="Harder C.B."/>
            <person name="Miyauchi S."/>
            <person name="Viragh M."/>
            <person name="Kuo A."/>
            <person name="Thoen E."/>
            <person name="Andreopoulos B."/>
            <person name="Lu D."/>
            <person name="Skrede I."/>
            <person name="Drula E."/>
            <person name="Henrissat B."/>
            <person name="Morin E."/>
            <person name="Kohler A."/>
            <person name="Barry K."/>
            <person name="LaButti K."/>
            <person name="Morin E."/>
            <person name="Salamov A."/>
            <person name="Lipzen A."/>
            <person name="Mereny Z."/>
            <person name="Hegedus B."/>
            <person name="Baldrian P."/>
            <person name="Stursova M."/>
            <person name="Weitz H."/>
            <person name="Taylor A."/>
            <person name="Grigoriev I.V."/>
            <person name="Nagy L.G."/>
            <person name="Martin F."/>
            <person name="Kauserud H."/>
        </authorList>
    </citation>
    <scope>NUCLEOTIDE SEQUENCE</scope>
    <source>
        <strain evidence="11">9144</strain>
    </source>
</reference>
<keyword evidence="4 8" id="KW-1278">Translocase</keyword>
<evidence type="ECO:0000256" key="8">
    <source>
        <dbReference type="RuleBase" id="RU003456"/>
    </source>
</evidence>
<evidence type="ECO:0000256" key="4">
    <source>
        <dbReference type="ARBA" id="ARBA00022967"/>
    </source>
</evidence>
<dbReference type="Pfam" id="PF00329">
    <property type="entry name" value="Complex1_30kDa"/>
    <property type="match status" value="1"/>
</dbReference>
<feature type="domain" description="NADH:ubiquinone oxidoreductase 30kDa subunit" evidence="10">
    <location>
        <begin position="85"/>
        <end position="205"/>
    </location>
</feature>
<evidence type="ECO:0000259" key="10">
    <source>
        <dbReference type="Pfam" id="PF00329"/>
    </source>
</evidence>
<evidence type="ECO:0000313" key="12">
    <source>
        <dbReference type="Proteomes" id="UP001219525"/>
    </source>
</evidence>
<dbReference type="GO" id="GO:0008137">
    <property type="term" value="F:NADH dehydrogenase (ubiquinone) activity"/>
    <property type="evidence" value="ECO:0007669"/>
    <property type="project" value="UniProtKB-EC"/>
</dbReference>
<dbReference type="GO" id="GO:0005739">
    <property type="term" value="C:mitochondrion"/>
    <property type="evidence" value="ECO:0007669"/>
    <property type="project" value="UniProtKB-SubCell"/>
</dbReference>
<feature type="region of interest" description="Disordered" evidence="9">
    <location>
        <begin position="239"/>
        <end position="264"/>
    </location>
</feature>
<dbReference type="GO" id="GO:0016020">
    <property type="term" value="C:membrane"/>
    <property type="evidence" value="ECO:0007669"/>
    <property type="project" value="UniProtKB-ARBA"/>
</dbReference>
<keyword evidence="3 8" id="KW-0813">Transport</keyword>